<dbReference type="PANTHER" id="PTHR43350">
    <property type="entry name" value="NAD-DEPENDENT ALCOHOL DEHYDROGENASE"/>
    <property type="match status" value="1"/>
</dbReference>
<dbReference type="AlphaFoldDB" id="A0A1V6PYG1"/>
<dbReference type="Pfam" id="PF02129">
    <property type="entry name" value="Peptidase_S15"/>
    <property type="match status" value="1"/>
</dbReference>
<dbReference type="GO" id="GO:0016491">
    <property type="term" value="F:oxidoreductase activity"/>
    <property type="evidence" value="ECO:0007669"/>
    <property type="project" value="UniProtKB-KW"/>
</dbReference>
<dbReference type="Pfam" id="PF08530">
    <property type="entry name" value="PepX_C"/>
    <property type="match status" value="1"/>
</dbReference>
<dbReference type="InterPro" id="IPR008979">
    <property type="entry name" value="Galactose-bd-like_sf"/>
</dbReference>
<dbReference type="SMART" id="SM00939">
    <property type="entry name" value="PepX_C"/>
    <property type="match status" value="1"/>
</dbReference>
<dbReference type="GO" id="GO:0046872">
    <property type="term" value="F:metal ion binding"/>
    <property type="evidence" value="ECO:0007669"/>
    <property type="project" value="UniProtKB-KW"/>
</dbReference>
<dbReference type="Gene3D" id="3.90.180.10">
    <property type="entry name" value="Medium-chain alcohol dehydrogenases, catalytic domain"/>
    <property type="match status" value="1"/>
</dbReference>
<dbReference type="Gene3D" id="1.10.3020.20">
    <property type="match status" value="1"/>
</dbReference>
<dbReference type="SUPFAM" id="SSF49785">
    <property type="entry name" value="Galactose-binding domain-like"/>
    <property type="match status" value="1"/>
</dbReference>
<keyword evidence="3" id="KW-0479">Metal-binding</keyword>
<evidence type="ECO:0000313" key="8">
    <source>
        <dbReference type="EMBL" id="OQD81797.1"/>
    </source>
</evidence>
<keyword evidence="6" id="KW-0560">Oxidoreductase</keyword>
<evidence type="ECO:0000256" key="1">
    <source>
        <dbReference type="ARBA" id="ARBA00001947"/>
    </source>
</evidence>
<gene>
    <name evidence="8" type="ORF">PENANT_c025G05786</name>
</gene>
<sequence length="855" mass="94880">MAIVKARSLVNVSGLGVTNEELRLFAPLGCGIQTGAGAMTTIADVKPNQDVAILGVGGVGQSAIMAAAMRQCRTIIAIDHTRSRLELAKSLGATHTIQTSDPNIDLVAEVLKITGQRGVHVSLDTSGVQKLAKASWDFVRCLGKVLQVGLAKPLDKWDISMADHMNSGKQIIGCVQGDAIPQNYIREMIGWYKAGKLPVEKIVNFYPVEEYHRAFQDMEDGKTIKPILVWNDSCQSKIYIGKLRGASYPLNRCGSSTLMNIARVSDVEELASDIGSTIFTTIAAKMDTQHVIHENQKVPCTKGLAPKDVFPGFDPTPRTFVDEGMKVEYNHPIKARDGVQLRADLYLPEKQPENLKLPTVLVFTPFGKKTPYDISKLPTSQEFDPGYHGVAFSKYLIFEASDPVFWTQNGFAYVAVDSRGSFASEGDFFSFITKSDGRDACDVIEYLGERPWSNGRVGMIGASGLGHIQWHAAANRPRHLAGIMVQDAYVDFYREIACKGGVPHMNFVKLLDTVYAAQGNVEGCSKIDIVRAVEENPHDSKFWDIFRPNIDQITCPLYLITSLADNGVHTPGSIRGYLAAQSTTKYIELHPYLKWEWQLTAESLERQLAFFNKVLNGPDQRAAGAVDFWPPVRLHVTDKHYSGSWRSENEFPIARTQRTKFFLGPNETLLKDSIVDSDSATYDAKTGSVAWQHTFDKPTEITGSSRLHLSLSISEGSDADLFVTLQKFNRDGQVVRFPYHSFVNDGHVAWGWQRSSKRKRADNPYGDEVMHTFLEKDVQPLKPGEKVEVDINIQQAATLFRQGEAIRVVIQGRDFNEYSPNCQVPRAGTGCNAGQHTIFMEGSFVELPIVPFKYA</sequence>
<evidence type="ECO:0000256" key="3">
    <source>
        <dbReference type="ARBA" id="ARBA00022723"/>
    </source>
</evidence>
<dbReference type="InterPro" id="IPR005674">
    <property type="entry name" value="CocE/Ser_esterase"/>
</dbReference>
<dbReference type="InterPro" id="IPR000383">
    <property type="entry name" value="Xaa-Pro-like_dom"/>
</dbReference>
<comment type="similarity">
    <text evidence="2">Belongs to the zinc-containing alcohol dehydrogenase family.</text>
</comment>
<evidence type="ECO:0000259" key="7">
    <source>
        <dbReference type="SMART" id="SM00939"/>
    </source>
</evidence>
<dbReference type="Proteomes" id="UP000191672">
    <property type="component" value="Unassembled WGS sequence"/>
</dbReference>
<dbReference type="SUPFAM" id="SSF51735">
    <property type="entry name" value="NAD(P)-binding Rossmann-fold domains"/>
    <property type="match status" value="1"/>
</dbReference>
<proteinExistence type="inferred from homology"/>
<dbReference type="SUPFAM" id="SSF53474">
    <property type="entry name" value="alpha/beta-Hydrolases"/>
    <property type="match status" value="1"/>
</dbReference>
<keyword evidence="4" id="KW-0378">Hydrolase</keyword>
<keyword evidence="5" id="KW-0862">Zinc</keyword>
<keyword evidence="9" id="KW-1185">Reference proteome</keyword>
<dbReference type="GO" id="GO:0008239">
    <property type="term" value="F:dipeptidyl-peptidase activity"/>
    <property type="evidence" value="ECO:0007669"/>
    <property type="project" value="InterPro"/>
</dbReference>
<evidence type="ECO:0000256" key="5">
    <source>
        <dbReference type="ARBA" id="ARBA00022833"/>
    </source>
</evidence>
<comment type="cofactor">
    <cofactor evidence="1">
        <name>Zn(2+)</name>
        <dbReference type="ChEBI" id="CHEBI:29105"/>
    </cofactor>
</comment>
<accession>A0A1V6PYG1</accession>
<dbReference type="InterPro" id="IPR036291">
    <property type="entry name" value="NAD(P)-bd_dom_sf"/>
</dbReference>
<dbReference type="GO" id="GO:0072330">
    <property type="term" value="P:monocarboxylic acid biosynthetic process"/>
    <property type="evidence" value="ECO:0007669"/>
    <property type="project" value="UniProtKB-ARBA"/>
</dbReference>
<dbReference type="EMBL" id="MDYN01000025">
    <property type="protein sequence ID" value="OQD81797.1"/>
    <property type="molecule type" value="Genomic_DNA"/>
</dbReference>
<reference evidence="9" key="1">
    <citation type="journal article" date="2017" name="Nat. Microbiol.">
        <title>Global analysis of biosynthetic gene clusters reveals vast potential of secondary metabolite production in Penicillium species.</title>
        <authorList>
            <person name="Nielsen J.C."/>
            <person name="Grijseels S."/>
            <person name="Prigent S."/>
            <person name="Ji B."/>
            <person name="Dainat J."/>
            <person name="Nielsen K.F."/>
            <person name="Frisvad J.C."/>
            <person name="Workman M."/>
            <person name="Nielsen J."/>
        </authorList>
    </citation>
    <scope>NUCLEOTIDE SEQUENCE [LARGE SCALE GENOMIC DNA]</scope>
    <source>
        <strain evidence="9">IBT 31811</strain>
    </source>
</reference>
<dbReference type="InterPro" id="IPR029058">
    <property type="entry name" value="AB_hydrolase_fold"/>
</dbReference>
<dbReference type="Pfam" id="PF00107">
    <property type="entry name" value="ADH_zinc_N"/>
    <property type="match status" value="1"/>
</dbReference>
<dbReference type="NCBIfam" id="TIGR00976">
    <property type="entry name" value="CocE_NonD"/>
    <property type="match status" value="1"/>
</dbReference>
<dbReference type="InterPro" id="IPR013736">
    <property type="entry name" value="Xaa-Pro_dipept_C"/>
</dbReference>
<dbReference type="Gene3D" id="3.40.50.720">
    <property type="entry name" value="NAD(P)-binding Rossmann-like Domain"/>
    <property type="match status" value="1"/>
</dbReference>
<dbReference type="Gene3D" id="2.60.120.260">
    <property type="entry name" value="Galactose-binding domain-like"/>
    <property type="match status" value="1"/>
</dbReference>
<evidence type="ECO:0000313" key="9">
    <source>
        <dbReference type="Proteomes" id="UP000191672"/>
    </source>
</evidence>
<dbReference type="GO" id="GO:0017000">
    <property type="term" value="P:antibiotic biosynthetic process"/>
    <property type="evidence" value="ECO:0007669"/>
    <property type="project" value="UniProtKB-ARBA"/>
</dbReference>
<organism evidence="8 9">
    <name type="scientific">Penicillium antarcticum</name>
    <dbReference type="NCBI Taxonomy" id="416450"/>
    <lineage>
        <taxon>Eukaryota</taxon>
        <taxon>Fungi</taxon>
        <taxon>Dikarya</taxon>
        <taxon>Ascomycota</taxon>
        <taxon>Pezizomycotina</taxon>
        <taxon>Eurotiomycetes</taxon>
        <taxon>Eurotiomycetidae</taxon>
        <taxon>Eurotiales</taxon>
        <taxon>Aspergillaceae</taxon>
        <taxon>Penicillium</taxon>
    </lineage>
</organism>
<name>A0A1V6PYG1_9EURO</name>
<dbReference type="Gene3D" id="3.40.50.1820">
    <property type="entry name" value="alpha/beta hydrolase"/>
    <property type="match status" value="1"/>
</dbReference>
<dbReference type="InterPro" id="IPR013149">
    <property type="entry name" value="ADH-like_C"/>
</dbReference>
<dbReference type="STRING" id="416450.A0A1V6PYG1"/>
<comment type="caution">
    <text evidence="8">The sequence shown here is derived from an EMBL/GenBank/DDBJ whole genome shotgun (WGS) entry which is preliminary data.</text>
</comment>
<evidence type="ECO:0000256" key="2">
    <source>
        <dbReference type="ARBA" id="ARBA00008072"/>
    </source>
</evidence>
<evidence type="ECO:0000256" key="4">
    <source>
        <dbReference type="ARBA" id="ARBA00022801"/>
    </source>
</evidence>
<evidence type="ECO:0000256" key="6">
    <source>
        <dbReference type="ARBA" id="ARBA00023002"/>
    </source>
</evidence>
<feature type="domain" description="Xaa-Pro dipeptidyl-peptidase C-terminal" evidence="7">
    <location>
        <begin position="608"/>
        <end position="846"/>
    </location>
</feature>
<protein>
    <recommendedName>
        <fullName evidence="7">Xaa-Pro dipeptidyl-peptidase C-terminal domain-containing protein</fullName>
    </recommendedName>
</protein>
<dbReference type="PANTHER" id="PTHR43350:SF2">
    <property type="entry name" value="GROES-LIKE ZINC-BINDING ALCOHOL DEHYDROGENASE FAMILY PROTEIN"/>
    <property type="match status" value="1"/>
</dbReference>